<proteinExistence type="predicted"/>
<sequence>MLLRMIGAGILGVVNGWEGAFKGLLALQPLRC</sequence>
<reference evidence="1 2" key="1">
    <citation type="submission" date="2023-07" db="EMBL/GenBank/DDBJ databases">
        <title>Sorghum-associated microbial communities from plants grown in Nebraska, USA.</title>
        <authorList>
            <person name="Schachtman D."/>
        </authorList>
    </citation>
    <scope>NUCLEOTIDE SEQUENCE [LARGE SCALE GENOMIC DNA]</scope>
    <source>
        <strain evidence="1 2">3199</strain>
    </source>
</reference>
<name>A0ABU1SVY2_9HYPH</name>
<comment type="caution">
    <text evidence="1">The sequence shown here is derived from an EMBL/GenBank/DDBJ whole genome shotgun (WGS) entry which is preliminary data.</text>
</comment>
<organism evidence="1 2">
    <name type="scientific">Rhizobium miluonense</name>
    <dbReference type="NCBI Taxonomy" id="411945"/>
    <lineage>
        <taxon>Bacteria</taxon>
        <taxon>Pseudomonadati</taxon>
        <taxon>Pseudomonadota</taxon>
        <taxon>Alphaproteobacteria</taxon>
        <taxon>Hyphomicrobiales</taxon>
        <taxon>Rhizobiaceae</taxon>
        <taxon>Rhizobium/Agrobacterium group</taxon>
        <taxon>Rhizobium</taxon>
    </lineage>
</organism>
<dbReference type="Proteomes" id="UP001250791">
    <property type="component" value="Unassembled WGS sequence"/>
</dbReference>
<dbReference type="EMBL" id="JAVDUP010000006">
    <property type="protein sequence ID" value="MDR6903138.1"/>
    <property type="molecule type" value="Genomic_DNA"/>
</dbReference>
<keyword evidence="2" id="KW-1185">Reference proteome</keyword>
<protein>
    <submittedName>
        <fullName evidence="1">Uncharacterized protein</fullName>
    </submittedName>
</protein>
<accession>A0ABU1SVY2</accession>
<evidence type="ECO:0000313" key="1">
    <source>
        <dbReference type="EMBL" id="MDR6903138.1"/>
    </source>
</evidence>
<gene>
    <name evidence="1" type="ORF">J2W52_004771</name>
</gene>
<evidence type="ECO:0000313" key="2">
    <source>
        <dbReference type="Proteomes" id="UP001250791"/>
    </source>
</evidence>